<dbReference type="PRINTS" id="PR00081">
    <property type="entry name" value="GDHRDH"/>
</dbReference>
<dbReference type="Pfam" id="PF13561">
    <property type="entry name" value="adh_short_C2"/>
    <property type="match status" value="1"/>
</dbReference>
<name>A0ABS8FXA3_9FIRM</name>
<dbReference type="InterPro" id="IPR036291">
    <property type="entry name" value="NAD(P)-bd_dom_sf"/>
</dbReference>
<dbReference type="RefSeq" id="WP_227707818.1">
    <property type="nucleotide sequence ID" value="NZ_JAJEQX010000015.1"/>
</dbReference>
<accession>A0ABS8FXA3</accession>
<dbReference type="PRINTS" id="PR00080">
    <property type="entry name" value="SDRFAMILY"/>
</dbReference>
<evidence type="ECO:0000256" key="1">
    <source>
        <dbReference type="ARBA" id="ARBA00006484"/>
    </source>
</evidence>
<dbReference type="EMBL" id="JAJEQX010000015">
    <property type="protein sequence ID" value="MCC2254675.1"/>
    <property type="molecule type" value="Genomic_DNA"/>
</dbReference>
<comment type="caution">
    <text evidence="2">The sequence shown here is derived from an EMBL/GenBank/DDBJ whole genome shotgun (WGS) entry which is preliminary data.</text>
</comment>
<organism evidence="2 3">
    <name type="scientific">Ruminococcus turbiniformis</name>
    <dbReference type="NCBI Taxonomy" id="2881258"/>
    <lineage>
        <taxon>Bacteria</taxon>
        <taxon>Bacillati</taxon>
        <taxon>Bacillota</taxon>
        <taxon>Clostridia</taxon>
        <taxon>Eubacteriales</taxon>
        <taxon>Oscillospiraceae</taxon>
        <taxon>Ruminococcus</taxon>
    </lineage>
</organism>
<proteinExistence type="inferred from homology"/>
<dbReference type="SUPFAM" id="SSF51735">
    <property type="entry name" value="NAD(P)-binding Rossmann-fold domains"/>
    <property type="match status" value="1"/>
</dbReference>
<dbReference type="Gene3D" id="3.40.50.720">
    <property type="entry name" value="NAD(P)-binding Rossmann-like Domain"/>
    <property type="match status" value="1"/>
</dbReference>
<dbReference type="InterPro" id="IPR002347">
    <property type="entry name" value="SDR_fam"/>
</dbReference>
<dbReference type="Proteomes" id="UP001198151">
    <property type="component" value="Unassembled WGS sequence"/>
</dbReference>
<dbReference type="CDD" id="cd05233">
    <property type="entry name" value="SDR_c"/>
    <property type="match status" value="1"/>
</dbReference>
<reference evidence="2 3" key="1">
    <citation type="submission" date="2021-10" db="EMBL/GenBank/DDBJ databases">
        <title>Anaerobic single-cell dispensing facilitates the cultivation of human gut bacteria.</title>
        <authorList>
            <person name="Afrizal A."/>
        </authorList>
    </citation>
    <scope>NUCLEOTIDE SEQUENCE [LARGE SCALE GENOMIC DNA]</scope>
    <source>
        <strain evidence="2 3">CLA-AA-H200</strain>
    </source>
</reference>
<gene>
    <name evidence="2" type="ORF">LKD70_09620</name>
</gene>
<evidence type="ECO:0000313" key="3">
    <source>
        <dbReference type="Proteomes" id="UP001198151"/>
    </source>
</evidence>
<dbReference type="PANTHER" id="PTHR42760">
    <property type="entry name" value="SHORT-CHAIN DEHYDROGENASES/REDUCTASES FAMILY MEMBER"/>
    <property type="match status" value="1"/>
</dbReference>
<evidence type="ECO:0000313" key="2">
    <source>
        <dbReference type="EMBL" id="MCC2254675.1"/>
    </source>
</evidence>
<keyword evidence="3" id="KW-1185">Reference proteome</keyword>
<sequence>MNKEFEGKNVLITETIRSIILDFGKIDVLVQAAGLLQGKPALEITENEWDRMLNVNAKGMFFIMRETVRYSMQFHGGAVINLSSMAGIRGMRKGMEAAHYSASKGAVTALTMQAATEWADKGVRVNCIAPGGIKTKAMEELKFEGALNPVPLGRLSDPEDIAHAVLFLSGEKSAMITGQTLIIDGGSSSVGY</sequence>
<protein>
    <submittedName>
        <fullName evidence="2">SDR family oxidoreductase</fullName>
    </submittedName>
</protein>
<comment type="similarity">
    <text evidence="1">Belongs to the short-chain dehydrogenases/reductases (SDR) family.</text>
</comment>